<organism evidence="2 3">
    <name type="scientific">Vitis vinifera</name>
    <name type="common">Grape</name>
    <dbReference type="NCBI Taxonomy" id="29760"/>
    <lineage>
        <taxon>Eukaryota</taxon>
        <taxon>Viridiplantae</taxon>
        <taxon>Streptophyta</taxon>
        <taxon>Embryophyta</taxon>
        <taxon>Tracheophyta</taxon>
        <taxon>Spermatophyta</taxon>
        <taxon>Magnoliopsida</taxon>
        <taxon>eudicotyledons</taxon>
        <taxon>Gunneridae</taxon>
        <taxon>Pentapetalae</taxon>
        <taxon>rosids</taxon>
        <taxon>Vitales</taxon>
        <taxon>Vitaceae</taxon>
        <taxon>Viteae</taxon>
        <taxon>Vitis</taxon>
    </lineage>
</organism>
<accession>A0A438JFX3</accession>
<dbReference type="AlphaFoldDB" id="A0A438JFX3"/>
<evidence type="ECO:0000256" key="1">
    <source>
        <dbReference type="SAM" id="MobiDB-lite"/>
    </source>
</evidence>
<protein>
    <submittedName>
        <fullName evidence="2">Uncharacterized protein</fullName>
    </submittedName>
</protein>
<dbReference type="Proteomes" id="UP000288805">
    <property type="component" value="Unassembled WGS sequence"/>
</dbReference>
<evidence type="ECO:0000313" key="2">
    <source>
        <dbReference type="EMBL" id="RVX07842.1"/>
    </source>
</evidence>
<evidence type="ECO:0000313" key="3">
    <source>
        <dbReference type="Proteomes" id="UP000288805"/>
    </source>
</evidence>
<name>A0A438JFX3_VITVI</name>
<feature type="region of interest" description="Disordered" evidence="1">
    <location>
        <begin position="554"/>
        <end position="594"/>
    </location>
</feature>
<reference evidence="2 3" key="1">
    <citation type="journal article" date="2018" name="PLoS Genet.">
        <title>Population sequencing reveals clonal diversity and ancestral inbreeding in the grapevine cultivar Chardonnay.</title>
        <authorList>
            <person name="Roach M.J."/>
            <person name="Johnson D.L."/>
            <person name="Bohlmann J."/>
            <person name="van Vuuren H.J."/>
            <person name="Jones S.J."/>
            <person name="Pretorius I.S."/>
            <person name="Schmidt S.A."/>
            <person name="Borneman A.R."/>
        </authorList>
    </citation>
    <scope>NUCLEOTIDE SEQUENCE [LARGE SCALE GENOMIC DNA]</scope>
    <source>
        <strain evidence="3">cv. Chardonnay</strain>
        <tissue evidence="2">Leaf</tissue>
    </source>
</reference>
<sequence length="594" mass="65522">MLCPDVMFASARVLLPERVRIGERATCPLGGSKVFASNTRAVTVTASRTSSPFCQFTFSTFSIPTFSSLCLFCVVSGLLGKLLAAGRGRVKRQRCVREVHAEKSVDKLNVREFCERFCIPKWRVRSACGRRGVSTEKSTNNAIYFTKEQFNVGLRFLLPSLFKEFLHFTQIPPAYIRPNMVRGKNDVFSLAAGLPSLQLVTDLSDSTKVGAKGHVLVRGVWAGLLEHPERPFSPNRFAGVSGYGQKGSRSRVVDKTSFDRLNKLFEITAVYVTNILPRKLPKKVVPGEHCVLKDLPFYKEARKADARARRALLNEREERRQKGTLRRAPGDKRPAPFPPARTLMGKKKKVPTKGIVIRSPASSGLPSVSSDSVRIPGQNGSGPSMPAAERLALLAGAATSVDQPGSRHLGRQMIVFWKPSKSAAHLPRRVIRRGVKTEIAEENPTVPGSPVDDAACTSTSPFSYAELGEMLKQIPSSSDVALPSAKMFEAAEILVSGIRGMVQQRDLFSDLLWITDHMKAFVSQRMSGEEELRSRLEQAETNLSAARKAFEESCRSFEEVPGQQRGSPDRASRGERPEEATEARLHEAEDETPS</sequence>
<comment type="caution">
    <text evidence="2">The sequence shown here is derived from an EMBL/GenBank/DDBJ whole genome shotgun (WGS) entry which is preliminary data.</text>
</comment>
<feature type="compositionally biased region" description="Low complexity" evidence="1">
    <location>
        <begin position="359"/>
        <end position="373"/>
    </location>
</feature>
<dbReference type="EMBL" id="QGNW01000044">
    <property type="protein sequence ID" value="RVX07842.1"/>
    <property type="molecule type" value="Genomic_DNA"/>
</dbReference>
<gene>
    <name evidence="2" type="ORF">CK203_021920</name>
</gene>
<feature type="compositionally biased region" description="Basic and acidic residues" evidence="1">
    <location>
        <begin position="567"/>
        <end position="587"/>
    </location>
</feature>
<feature type="region of interest" description="Disordered" evidence="1">
    <location>
        <begin position="313"/>
        <end position="384"/>
    </location>
</feature>
<proteinExistence type="predicted"/>